<dbReference type="InterPro" id="IPR019236">
    <property type="entry name" value="APP1_cat"/>
</dbReference>
<dbReference type="PANTHER" id="PTHR28208:SF2">
    <property type="entry name" value="PHOSPHATIDATE PHOSPHATASE APP1 CATALYTIC DOMAIN-CONTAINING PROTEIN"/>
    <property type="match status" value="1"/>
</dbReference>
<evidence type="ECO:0000256" key="1">
    <source>
        <dbReference type="SAM" id="SignalP"/>
    </source>
</evidence>
<dbReference type="EMBL" id="JAVFHQ010000042">
    <property type="protein sequence ID" value="KAK4542426.1"/>
    <property type="molecule type" value="Genomic_DNA"/>
</dbReference>
<accession>A0AAV9JBI3</accession>
<feature type="signal peptide" evidence="1">
    <location>
        <begin position="1"/>
        <end position="21"/>
    </location>
</feature>
<evidence type="ECO:0000313" key="3">
    <source>
        <dbReference type="EMBL" id="KAK4542426.1"/>
    </source>
</evidence>
<organism evidence="3 4">
    <name type="scientific">Oleoguttula mirabilis</name>
    <dbReference type="NCBI Taxonomy" id="1507867"/>
    <lineage>
        <taxon>Eukaryota</taxon>
        <taxon>Fungi</taxon>
        <taxon>Dikarya</taxon>
        <taxon>Ascomycota</taxon>
        <taxon>Pezizomycotina</taxon>
        <taxon>Dothideomycetes</taxon>
        <taxon>Dothideomycetidae</taxon>
        <taxon>Mycosphaerellales</taxon>
        <taxon>Teratosphaeriaceae</taxon>
        <taxon>Oleoguttula</taxon>
    </lineage>
</organism>
<dbReference type="GO" id="GO:0030479">
    <property type="term" value="C:actin cortical patch"/>
    <property type="evidence" value="ECO:0007669"/>
    <property type="project" value="TreeGrafter"/>
</dbReference>
<dbReference type="GO" id="GO:0008195">
    <property type="term" value="F:phosphatidate phosphatase activity"/>
    <property type="evidence" value="ECO:0007669"/>
    <property type="project" value="InterPro"/>
</dbReference>
<gene>
    <name evidence="3" type="ORF">LTR36_006883</name>
</gene>
<reference evidence="3 4" key="1">
    <citation type="submission" date="2021-11" db="EMBL/GenBank/DDBJ databases">
        <title>Black yeast isolated from Biological Soil Crust.</title>
        <authorList>
            <person name="Kurbessoian T."/>
        </authorList>
    </citation>
    <scope>NUCLEOTIDE SEQUENCE [LARGE SCALE GENOMIC DNA]</scope>
    <source>
        <strain evidence="3 4">CCFEE 5522</strain>
    </source>
</reference>
<proteinExistence type="predicted"/>
<keyword evidence="4" id="KW-1185">Reference proteome</keyword>
<keyword evidence="1" id="KW-0732">Signal</keyword>
<dbReference type="InterPro" id="IPR052935">
    <property type="entry name" value="Mg2+_PAP"/>
</dbReference>
<protein>
    <recommendedName>
        <fullName evidence="2">Phosphatidate phosphatase APP1 catalytic domain-containing protein</fullName>
    </recommendedName>
</protein>
<evidence type="ECO:0000313" key="4">
    <source>
        <dbReference type="Proteomes" id="UP001324427"/>
    </source>
</evidence>
<dbReference type="PANTHER" id="PTHR28208">
    <property type="entry name" value="PHOSPHATIDATE PHOSPHATASE APP1"/>
    <property type="match status" value="1"/>
</dbReference>
<feature type="chain" id="PRO_5043384457" description="Phosphatidate phosphatase APP1 catalytic domain-containing protein" evidence="1">
    <location>
        <begin position="22"/>
        <end position="475"/>
    </location>
</feature>
<sequence>MDLLLALLAVLLALLPSSSVAWVVGCANKPAPSTLERVAAPALAIVSTFLHSNCSRLAANFDSDILQIATWPTFANITAAGSVTVHLTGYALGVPMCATDPLNRLYWYNRVAGLTGHTIEMETAYTRDVTMRWDPDFQPTSMVPEDYLSFLVHGAGLTFSVSGSQPRALQTFTGRYGHFDTFESFELHQPIDRPTPFEAALELTGCDSDYKTPPRPSLHYIVPPKGLTIVSDVDDILRQAYVWDFTKALQYLFLIPFRPWSNMNTTFHQWADRVPSAHFHYVTDAPETSYRKYVVGLDHFYPRGSHAFRPIDFSSLSKAMSPRYWNVRRLIETFPERRFVLIGDTATSSTLSAYGRLAKEFPTQVQCIIMRNVDATEPANWILPNLKSLPADKLLLFNRTSELRGFTRVLPDIAAGKMTGCGGMETGLPSGKVYGWEAGIVSAYKGFRVYVACQLLSEQRPSWVYCRLDRRSLKV</sequence>
<feature type="domain" description="Phosphatidate phosphatase APP1 catalytic" evidence="2">
    <location>
        <begin position="228"/>
        <end position="372"/>
    </location>
</feature>
<dbReference type="Proteomes" id="UP001324427">
    <property type="component" value="Unassembled WGS sequence"/>
</dbReference>
<comment type="caution">
    <text evidence="3">The sequence shown here is derived from an EMBL/GenBank/DDBJ whole genome shotgun (WGS) entry which is preliminary data.</text>
</comment>
<evidence type="ECO:0000259" key="2">
    <source>
        <dbReference type="Pfam" id="PF09949"/>
    </source>
</evidence>
<name>A0AAV9JBI3_9PEZI</name>
<dbReference type="Pfam" id="PF09949">
    <property type="entry name" value="APP1_cat"/>
    <property type="match status" value="1"/>
</dbReference>
<dbReference type="AlphaFoldDB" id="A0AAV9JBI3"/>